<dbReference type="RefSeq" id="WP_379787666.1">
    <property type="nucleotide sequence ID" value="NZ_JBHSHL010000013.1"/>
</dbReference>
<keyword evidence="3 6" id="KW-0963">Cytoplasm</keyword>
<dbReference type="Pfam" id="PF00121">
    <property type="entry name" value="TIM"/>
    <property type="match status" value="1"/>
</dbReference>
<dbReference type="SUPFAM" id="SSF51351">
    <property type="entry name" value="Triosephosphate isomerase (TIM)"/>
    <property type="match status" value="1"/>
</dbReference>
<feature type="active site" description="Proton acceptor" evidence="6">
    <location>
        <position position="164"/>
    </location>
</feature>
<keyword evidence="9" id="KW-1185">Reference proteome</keyword>
<evidence type="ECO:0000256" key="2">
    <source>
        <dbReference type="ARBA" id="ARBA00022432"/>
    </source>
</evidence>
<feature type="binding site" evidence="6">
    <location>
        <begin position="9"/>
        <end position="11"/>
    </location>
    <ligand>
        <name>substrate</name>
    </ligand>
</feature>
<protein>
    <recommendedName>
        <fullName evidence="6 7">Triosephosphate isomerase</fullName>
        <shortName evidence="6">TIM</shortName>
        <shortName evidence="6">TPI</shortName>
        <ecNumber evidence="6 7">5.3.1.1</ecNumber>
    </recommendedName>
    <alternativeName>
        <fullName evidence="6">Triose-phosphate isomerase</fullName>
    </alternativeName>
</protein>
<comment type="catalytic activity">
    <reaction evidence="6 7">
        <text>D-glyceraldehyde 3-phosphate = dihydroxyacetone phosphate</text>
        <dbReference type="Rhea" id="RHEA:18585"/>
        <dbReference type="ChEBI" id="CHEBI:57642"/>
        <dbReference type="ChEBI" id="CHEBI:59776"/>
        <dbReference type="EC" id="5.3.1.1"/>
    </reaction>
</comment>
<evidence type="ECO:0000256" key="7">
    <source>
        <dbReference type="RuleBase" id="RU363013"/>
    </source>
</evidence>
<accession>A0ABV9QJS8</accession>
<evidence type="ECO:0000256" key="5">
    <source>
        <dbReference type="ARBA" id="ARBA00023235"/>
    </source>
</evidence>
<proteinExistence type="inferred from homology"/>
<dbReference type="PANTHER" id="PTHR21139:SF42">
    <property type="entry name" value="TRIOSEPHOSPHATE ISOMERASE"/>
    <property type="match status" value="1"/>
</dbReference>
<keyword evidence="2 6" id="KW-0312">Gluconeogenesis</keyword>
<feature type="binding site" evidence="6">
    <location>
        <position position="170"/>
    </location>
    <ligand>
        <name>substrate</name>
    </ligand>
</feature>
<dbReference type="InterPro" id="IPR035990">
    <property type="entry name" value="TIM_sf"/>
</dbReference>
<comment type="pathway">
    <text evidence="6 7">Carbohydrate biosynthesis; gluconeogenesis.</text>
</comment>
<keyword evidence="5 6" id="KW-0413">Isomerase</keyword>
<dbReference type="InterPro" id="IPR000652">
    <property type="entry name" value="Triosephosphate_isomerase"/>
</dbReference>
<evidence type="ECO:0000256" key="4">
    <source>
        <dbReference type="ARBA" id="ARBA00023152"/>
    </source>
</evidence>
<dbReference type="EMBL" id="JBHSHL010000013">
    <property type="protein sequence ID" value="MFC4804174.1"/>
    <property type="molecule type" value="Genomic_DNA"/>
</dbReference>
<dbReference type="InterPro" id="IPR013785">
    <property type="entry name" value="Aldolase_TIM"/>
</dbReference>
<comment type="subunit">
    <text evidence="6 7">Homodimer.</text>
</comment>
<sequence length="248" mass="27602">MRKKIIAGNWKMNKNLKDSLDFVKELETHSLDESVETVLCAPFHVLYELGKASKHMVTGAQNMHYEDDGAYTGELSATMVKDTGASYVILGHSERRQYFFETDEVVNKKVKKALASDLIPILCVGETLEEREGERLWTVISEQVQKGMKDLSADQAKKVVIAYEPIWAIGTGKTATSKEANDMTVFIRKEIEKMFGEVAKEVSILYGGSVKPENIREIMAQSDIDGALVGGAALKADSFVKLVNYKEI</sequence>
<comment type="caution">
    <text evidence="8">The sequence shown here is derived from an EMBL/GenBank/DDBJ whole genome shotgun (WGS) entry which is preliminary data.</text>
</comment>
<evidence type="ECO:0000256" key="3">
    <source>
        <dbReference type="ARBA" id="ARBA00022490"/>
    </source>
</evidence>
<comment type="function">
    <text evidence="6">Involved in the gluconeogenesis. Catalyzes stereospecifically the conversion of dihydroxyacetone phosphate (DHAP) to D-glyceraldehyde-3-phosphate (G3P).</text>
</comment>
<feature type="binding site" evidence="6">
    <location>
        <position position="209"/>
    </location>
    <ligand>
        <name>substrate</name>
    </ligand>
</feature>
<comment type="similarity">
    <text evidence="1 6 7">Belongs to the triosephosphate isomerase family.</text>
</comment>
<dbReference type="PROSITE" id="PS00171">
    <property type="entry name" value="TIM_1"/>
    <property type="match status" value="1"/>
</dbReference>
<name>A0ABV9QJS8_9FIRM</name>
<dbReference type="InterPro" id="IPR020861">
    <property type="entry name" value="Triosephosphate_isomerase_AS"/>
</dbReference>
<dbReference type="PROSITE" id="PS51440">
    <property type="entry name" value="TIM_2"/>
    <property type="match status" value="1"/>
</dbReference>
<dbReference type="Proteomes" id="UP001595916">
    <property type="component" value="Unassembled WGS sequence"/>
</dbReference>
<dbReference type="PANTHER" id="PTHR21139">
    <property type="entry name" value="TRIOSEPHOSPHATE ISOMERASE"/>
    <property type="match status" value="1"/>
</dbReference>
<gene>
    <name evidence="6 8" type="primary">tpiA</name>
    <name evidence="8" type="ORF">ACFO4R_03685</name>
</gene>
<dbReference type="GO" id="GO:0004807">
    <property type="term" value="F:triose-phosphate isomerase activity"/>
    <property type="evidence" value="ECO:0007669"/>
    <property type="project" value="UniProtKB-EC"/>
</dbReference>
<dbReference type="CDD" id="cd00311">
    <property type="entry name" value="TIM"/>
    <property type="match status" value="1"/>
</dbReference>
<comment type="subcellular location">
    <subcellularLocation>
        <location evidence="6 7">Cytoplasm</location>
    </subcellularLocation>
</comment>
<dbReference type="HAMAP" id="MF_00147_B">
    <property type="entry name" value="TIM_B"/>
    <property type="match status" value="1"/>
</dbReference>
<organism evidence="8 9">
    <name type="scientific">Filifactor villosus</name>
    <dbReference type="NCBI Taxonomy" id="29374"/>
    <lineage>
        <taxon>Bacteria</taxon>
        <taxon>Bacillati</taxon>
        <taxon>Bacillota</taxon>
        <taxon>Clostridia</taxon>
        <taxon>Peptostreptococcales</taxon>
        <taxon>Filifactoraceae</taxon>
        <taxon>Filifactor</taxon>
    </lineage>
</organism>
<evidence type="ECO:0000313" key="8">
    <source>
        <dbReference type="EMBL" id="MFC4804174.1"/>
    </source>
</evidence>
<evidence type="ECO:0000313" key="9">
    <source>
        <dbReference type="Proteomes" id="UP001595916"/>
    </source>
</evidence>
<dbReference type="EC" id="5.3.1.1" evidence="6 7"/>
<evidence type="ECO:0000256" key="1">
    <source>
        <dbReference type="ARBA" id="ARBA00007422"/>
    </source>
</evidence>
<dbReference type="NCBIfam" id="TIGR00419">
    <property type="entry name" value="tim"/>
    <property type="match status" value="1"/>
</dbReference>
<keyword evidence="4 6" id="KW-0324">Glycolysis</keyword>
<dbReference type="InterPro" id="IPR022896">
    <property type="entry name" value="TrioseP_Isoase_bac/euk"/>
</dbReference>
<evidence type="ECO:0000256" key="6">
    <source>
        <dbReference type="HAMAP-Rule" id="MF_00147"/>
    </source>
</evidence>
<feature type="binding site" evidence="6">
    <location>
        <begin position="230"/>
        <end position="231"/>
    </location>
    <ligand>
        <name>substrate</name>
    </ligand>
</feature>
<reference evidence="9" key="1">
    <citation type="journal article" date="2019" name="Int. J. Syst. Evol. Microbiol.">
        <title>The Global Catalogue of Microorganisms (GCM) 10K type strain sequencing project: providing services to taxonomists for standard genome sequencing and annotation.</title>
        <authorList>
            <consortium name="The Broad Institute Genomics Platform"/>
            <consortium name="The Broad Institute Genome Sequencing Center for Infectious Disease"/>
            <person name="Wu L."/>
            <person name="Ma J."/>
        </authorList>
    </citation>
    <scope>NUCLEOTIDE SEQUENCE [LARGE SCALE GENOMIC DNA]</scope>
    <source>
        <strain evidence="9">CCUG 46385</strain>
    </source>
</reference>
<feature type="active site" description="Electrophile" evidence="6">
    <location>
        <position position="92"/>
    </location>
</feature>
<comment type="pathway">
    <text evidence="6 7">Carbohydrate degradation; glycolysis; D-glyceraldehyde 3-phosphate from glycerone phosphate: step 1/1.</text>
</comment>
<dbReference type="Gene3D" id="3.20.20.70">
    <property type="entry name" value="Aldolase class I"/>
    <property type="match status" value="1"/>
</dbReference>